<dbReference type="InterPro" id="IPR042128">
    <property type="entry name" value="NuoE_dom"/>
</dbReference>
<comment type="similarity">
    <text evidence="1">Belongs to the complex I 24 kDa subunit family.</text>
</comment>
<evidence type="ECO:0000313" key="8">
    <source>
        <dbReference type="EMBL" id="ABV34075.1"/>
    </source>
</evidence>
<evidence type="ECO:0000313" key="9">
    <source>
        <dbReference type="Proteomes" id="UP000002016"/>
    </source>
</evidence>
<dbReference type="Gene3D" id="3.40.30.10">
    <property type="entry name" value="Glutaredoxin"/>
    <property type="match status" value="1"/>
</dbReference>
<dbReference type="SUPFAM" id="SSF52833">
    <property type="entry name" value="Thioredoxin-like"/>
    <property type="match status" value="1"/>
</dbReference>
<dbReference type="GO" id="GO:0016491">
    <property type="term" value="F:oxidoreductase activity"/>
    <property type="evidence" value="ECO:0007669"/>
    <property type="project" value="InterPro"/>
</dbReference>
<comment type="cofactor">
    <cofactor evidence="7">
        <name>[2Fe-2S] cluster</name>
        <dbReference type="ChEBI" id="CHEBI:190135"/>
    </cofactor>
    <text evidence="7">Binds 1 [2Fe-2S] cluster.</text>
</comment>
<accession>A8F7E1</accession>
<keyword evidence="2 7" id="KW-0001">2Fe-2S</keyword>
<comment type="cofactor">
    <cofactor evidence="6">
        <name>[2Fe-2S] cluster</name>
        <dbReference type="ChEBI" id="CHEBI:190135"/>
    </cofactor>
</comment>
<dbReference type="NCBIfam" id="TIGR01958">
    <property type="entry name" value="nuoE_fam"/>
    <property type="match status" value="1"/>
</dbReference>
<dbReference type="STRING" id="416591.Tlet_1519"/>
<dbReference type="NCBIfam" id="NF005722">
    <property type="entry name" value="PRK07539.1-2"/>
    <property type="match status" value="1"/>
</dbReference>
<dbReference type="Proteomes" id="UP000002016">
    <property type="component" value="Chromosome"/>
</dbReference>
<dbReference type="CDD" id="cd03064">
    <property type="entry name" value="TRX_Fd_NuoE"/>
    <property type="match status" value="1"/>
</dbReference>
<dbReference type="InterPro" id="IPR041921">
    <property type="entry name" value="NuoE_N"/>
</dbReference>
<gene>
    <name evidence="8" type="ordered locus">Tlet_1519</name>
</gene>
<evidence type="ECO:0000256" key="4">
    <source>
        <dbReference type="ARBA" id="ARBA00023004"/>
    </source>
</evidence>
<dbReference type="OrthoDB" id="9807941at2"/>
<dbReference type="PANTHER" id="PTHR43342">
    <property type="entry name" value="NADH-QUINONE OXIDOREDUCTASE, E SUBUNIT"/>
    <property type="match status" value="1"/>
</dbReference>
<dbReference type="PROSITE" id="PS01099">
    <property type="entry name" value="COMPLEX1_24K"/>
    <property type="match status" value="1"/>
</dbReference>
<keyword evidence="3 7" id="KW-0479">Metal-binding</keyword>
<feature type="binding site" evidence="7">
    <location>
        <position position="82"/>
    </location>
    <ligand>
        <name>[2Fe-2S] cluster</name>
        <dbReference type="ChEBI" id="CHEBI:190135"/>
    </ligand>
</feature>
<sequence length="162" mass="18349">MIDREKVCALIKEVSSQSLEERDILINILHRIQDHFGNYIPPEAAEIVAEELNVPPSKVYEVLTFYTMFSTKPRGRYVIRVCVNLPCHVTGGREIVKTIQEMLNVKFGETTEDGLFTLETTSCLGLCGVAPVIMINDQYYGDLTVKKIREIIESLRQGGEKQ</sequence>
<evidence type="ECO:0000256" key="3">
    <source>
        <dbReference type="ARBA" id="ARBA00022723"/>
    </source>
</evidence>
<keyword evidence="9" id="KW-1185">Reference proteome</keyword>
<dbReference type="GO" id="GO:0046872">
    <property type="term" value="F:metal ion binding"/>
    <property type="evidence" value="ECO:0007669"/>
    <property type="project" value="UniProtKB-KW"/>
</dbReference>
<dbReference type="InterPro" id="IPR002023">
    <property type="entry name" value="NuoE-like"/>
</dbReference>
<organism evidence="8 9">
    <name type="scientific">Pseudothermotoga lettingae (strain ATCC BAA-301 / DSM 14385 / NBRC 107922 / TMO)</name>
    <name type="common">Thermotoga lettingae</name>
    <dbReference type="NCBI Taxonomy" id="416591"/>
    <lineage>
        <taxon>Bacteria</taxon>
        <taxon>Thermotogati</taxon>
        <taxon>Thermotogota</taxon>
        <taxon>Thermotogae</taxon>
        <taxon>Thermotogales</taxon>
        <taxon>Thermotogaceae</taxon>
        <taxon>Pseudothermotoga</taxon>
    </lineage>
</organism>
<keyword evidence="4 7" id="KW-0408">Iron</keyword>
<dbReference type="KEGG" id="tle:Tlet_1519"/>
<protein>
    <submittedName>
        <fullName evidence="8">NADH-quinone oxidoreductase, E subunit</fullName>
    </submittedName>
</protein>
<dbReference type="InterPro" id="IPR028431">
    <property type="entry name" value="NADP_DH_HndA-like"/>
</dbReference>
<evidence type="ECO:0000256" key="7">
    <source>
        <dbReference type="PIRSR" id="PIRSR000216-1"/>
    </source>
</evidence>
<dbReference type="HOGENOM" id="CLU_054362_2_1_0"/>
<dbReference type="eggNOG" id="COG1905">
    <property type="taxonomic scope" value="Bacteria"/>
</dbReference>
<dbReference type="Gene3D" id="1.10.10.1590">
    <property type="entry name" value="NADH-quinone oxidoreductase subunit E"/>
    <property type="match status" value="1"/>
</dbReference>
<feature type="binding site" evidence="7">
    <location>
        <position position="123"/>
    </location>
    <ligand>
        <name>[2Fe-2S] cluster</name>
        <dbReference type="ChEBI" id="CHEBI:190135"/>
    </ligand>
</feature>
<evidence type="ECO:0000256" key="1">
    <source>
        <dbReference type="ARBA" id="ARBA00010643"/>
    </source>
</evidence>
<keyword evidence="5 7" id="KW-0411">Iron-sulfur</keyword>
<name>A8F7E1_PSELT</name>
<reference evidence="8 9" key="1">
    <citation type="submission" date="2007-08" db="EMBL/GenBank/DDBJ databases">
        <title>Complete sequence of Thermotoga lettingae TMO.</title>
        <authorList>
            <consortium name="US DOE Joint Genome Institute"/>
            <person name="Copeland A."/>
            <person name="Lucas S."/>
            <person name="Lapidus A."/>
            <person name="Barry K."/>
            <person name="Glavina del Rio T."/>
            <person name="Dalin E."/>
            <person name="Tice H."/>
            <person name="Pitluck S."/>
            <person name="Foster B."/>
            <person name="Bruce D."/>
            <person name="Schmutz J."/>
            <person name="Larimer F."/>
            <person name="Land M."/>
            <person name="Hauser L."/>
            <person name="Kyrpides N."/>
            <person name="Mikhailova N."/>
            <person name="Nelson K."/>
            <person name="Gogarten J.P."/>
            <person name="Noll K."/>
            <person name="Richardson P."/>
        </authorList>
    </citation>
    <scope>NUCLEOTIDE SEQUENCE [LARGE SCALE GENOMIC DNA]</scope>
    <source>
        <strain evidence="9">ATCC BAA-301 / DSM 14385 / NBRC 107922 / TMO</strain>
    </source>
</reference>
<evidence type="ECO:0000256" key="5">
    <source>
        <dbReference type="ARBA" id="ARBA00023014"/>
    </source>
</evidence>
<evidence type="ECO:0000256" key="2">
    <source>
        <dbReference type="ARBA" id="ARBA00022714"/>
    </source>
</evidence>
<dbReference type="PANTHER" id="PTHR43342:SF1">
    <property type="entry name" value="BIFURCATING [FEFE] HYDROGENASE GAMMA SUBUNIT"/>
    <property type="match status" value="1"/>
</dbReference>
<dbReference type="EMBL" id="CP000812">
    <property type="protein sequence ID" value="ABV34075.1"/>
    <property type="molecule type" value="Genomic_DNA"/>
</dbReference>
<evidence type="ECO:0000256" key="6">
    <source>
        <dbReference type="ARBA" id="ARBA00034078"/>
    </source>
</evidence>
<feature type="binding site" evidence="7">
    <location>
        <position position="127"/>
    </location>
    <ligand>
        <name>[2Fe-2S] cluster</name>
        <dbReference type="ChEBI" id="CHEBI:190135"/>
    </ligand>
</feature>
<dbReference type="AlphaFoldDB" id="A8F7E1"/>
<dbReference type="InterPro" id="IPR036249">
    <property type="entry name" value="Thioredoxin-like_sf"/>
</dbReference>
<dbReference type="FunFam" id="3.40.30.10:FF:000015">
    <property type="entry name" value="NADH-quinone oxidoreductase subunit E"/>
    <property type="match status" value="1"/>
</dbReference>
<dbReference type="Pfam" id="PF01257">
    <property type="entry name" value="2Fe-2S_thioredx"/>
    <property type="match status" value="1"/>
</dbReference>
<dbReference type="RefSeq" id="WP_012003551.1">
    <property type="nucleotide sequence ID" value="NC_009828.1"/>
</dbReference>
<feature type="binding site" evidence="7">
    <location>
        <position position="87"/>
    </location>
    <ligand>
        <name>[2Fe-2S] cluster</name>
        <dbReference type="ChEBI" id="CHEBI:190135"/>
    </ligand>
</feature>
<proteinExistence type="inferred from homology"/>
<reference evidence="8 9" key="2">
    <citation type="journal article" date="2009" name="Proc. Natl. Acad. Sci. U.S.A.">
        <title>On the chimeric nature, thermophilic origin, and phylogenetic placement of the Thermotogales.</title>
        <authorList>
            <person name="Zhaxybayeva O."/>
            <person name="Swithers K.S."/>
            <person name="Lapierre P."/>
            <person name="Fournier G.P."/>
            <person name="Bickhart D.M."/>
            <person name="DeBoy R.T."/>
            <person name="Nelson K.E."/>
            <person name="Nesbo C.L."/>
            <person name="Doolittle W.F."/>
            <person name="Gogarten J.P."/>
            <person name="Noll K.M."/>
        </authorList>
    </citation>
    <scope>NUCLEOTIDE SEQUENCE [LARGE SCALE GENOMIC DNA]</scope>
    <source>
        <strain evidence="9">ATCC BAA-301 / DSM 14385 / NBRC 107922 / TMO</strain>
    </source>
</reference>
<dbReference type="GO" id="GO:0051537">
    <property type="term" value="F:2 iron, 2 sulfur cluster binding"/>
    <property type="evidence" value="ECO:0007669"/>
    <property type="project" value="UniProtKB-KW"/>
</dbReference>
<dbReference type="PIRSF" id="PIRSF000216">
    <property type="entry name" value="NADH_DH_24kDa"/>
    <property type="match status" value="1"/>
</dbReference>